<accession>G7URT8</accession>
<dbReference type="KEGG" id="psd:DSC_06575"/>
<dbReference type="InterPro" id="IPR023187">
    <property type="entry name" value="Tscrpt_reg_MarR-type_CS"/>
</dbReference>
<reference evidence="5 6" key="1">
    <citation type="journal article" date="2012" name="J. Bacteriol.">
        <title>Complete Genome Sequence of the BTEX-Degrading Bacterium Pseudoxanthomonas spadix BD-a59.</title>
        <authorList>
            <person name="Lee S.H."/>
            <person name="Jin H.M."/>
            <person name="Lee H.J."/>
            <person name="Kim J.M."/>
            <person name="Jeon C.O."/>
        </authorList>
    </citation>
    <scope>NUCLEOTIDE SEQUENCE [LARGE SCALE GENOMIC DNA]</scope>
    <source>
        <strain evidence="5 6">BD-a59</strain>
    </source>
</reference>
<dbReference type="OrthoDB" id="32523at2"/>
<evidence type="ECO:0000256" key="1">
    <source>
        <dbReference type="ARBA" id="ARBA00023015"/>
    </source>
</evidence>
<dbReference type="SMART" id="SM00347">
    <property type="entry name" value="HTH_MARR"/>
    <property type="match status" value="1"/>
</dbReference>
<proteinExistence type="predicted"/>
<dbReference type="AlphaFoldDB" id="G7URT8"/>
<evidence type="ECO:0000256" key="3">
    <source>
        <dbReference type="ARBA" id="ARBA00023163"/>
    </source>
</evidence>
<dbReference type="PANTHER" id="PTHR33164:SF64">
    <property type="entry name" value="TRANSCRIPTIONAL REGULATOR SLYA"/>
    <property type="match status" value="1"/>
</dbReference>
<dbReference type="InterPro" id="IPR000835">
    <property type="entry name" value="HTH_MarR-typ"/>
</dbReference>
<dbReference type="Proteomes" id="UP000005870">
    <property type="component" value="Chromosome"/>
</dbReference>
<feature type="domain" description="HTH marR-type" evidence="4">
    <location>
        <begin position="13"/>
        <end position="146"/>
    </location>
</feature>
<dbReference type="Pfam" id="PF12802">
    <property type="entry name" value="MarR_2"/>
    <property type="match status" value="1"/>
</dbReference>
<dbReference type="GO" id="GO:0003700">
    <property type="term" value="F:DNA-binding transcription factor activity"/>
    <property type="evidence" value="ECO:0007669"/>
    <property type="project" value="InterPro"/>
</dbReference>
<protein>
    <submittedName>
        <fullName evidence="5">MarR family transcriptional regulator</fullName>
    </submittedName>
</protein>
<dbReference type="EMBL" id="CP003093">
    <property type="protein sequence ID" value="AER55966.1"/>
    <property type="molecule type" value="Genomic_DNA"/>
</dbReference>
<dbReference type="PRINTS" id="PR00598">
    <property type="entry name" value="HTHMARR"/>
</dbReference>
<dbReference type="InterPro" id="IPR036388">
    <property type="entry name" value="WH-like_DNA-bd_sf"/>
</dbReference>
<dbReference type="SUPFAM" id="SSF46785">
    <property type="entry name" value="Winged helix' DNA-binding domain"/>
    <property type="match status" value="1"/>
</dbReference>
<keyword evidence="3" id="KW-0804">Transcription</keyword>
<keyword evidence="6" id="KW-1185">Reference proteome</keyword>
<dbReference type="RefSeq" id="WP_014160143.1">
    <property type="nucleotide sequence ID" value="NC_016147.2"/>
</dbReference>
<sequence length="153" mass="16564">MKPPASLAAPASGASLGLLIRQVREAVWQALEKELAATGHDLTFSQFITLKRLAGGMASVTDLARAAEVHPGAMTRLLDRLEARGLVVRQADPGDRRALHIHLTDAGHGIWQDIHLCGQRILQRATAGMSETEASELMRLLQLARDNLTSETD</sequence>
<dbReference type="PANTHER" id="PTHR33164">
    <property type="entry name" value="TRANSCRIPTIONAL REGULATOR, MARR FAMILY"/>
    <property type="match status" value="1"/>
</dbReference>
<evidence type="ECO:0000259" key="4">
    <source>
        <dbReference type="PROSITE" id="PS50995"/>
    </source>
</evidence>
<keyword evidence="2" id="KW-0238">DNA-binding</keyword>
<dbReference type="PROSITE" id="PS50995">
    <property type="entry name" value="HTH_MARR_2"/>
    <property type="match status" value="1"/>
</dbReference>
<evidence type="ECO:0000313" key="5">
    <source>
        <dbReference type="EMBL" id="AER55966.1"/>
    </source>
</evidence>
<dbReference type="InterPro" id="IPR039422">
    <property type="entry name" value="MarR/SlyA-like"/>
</dbReference>
<dbReference type="eggNOG" id="COG1846">
    <property type="taxonomic scope" value="Bacteria"/>
</dbReference>
<organism evidence="5 6">
    <name type="scientific">Pseudoxanthomonas spadix (strain BD-a59)</name>
    <dbReference type="NCBI Taxonomy" id="1045855"/>
    <lineage>
        <taxon>Bacteria</taxon>
        <taxon>Pseudomonadati</taxon>
        <taxon>Pseudomonadota</taxon>
        <taxon>Gammaproteobacteria</taxon>
        <taxon>Lysobacterales</taxon>
        <taxon>Lysobacteraceae</taxon>
        <taxon>Pseudoxanthomonas</taxon>
    </lineage>
</organism>
<dbReference type="HOGENOM" id="CLU_083287_18_5_6"/>
<dbReference type="STRING" id="1045855.DSC_06575"/>
<dbReference type="GO" id="GO:0006950">
    <property type="term" value="P:response to stress"/>
    <property type="evidence" value="ECO:0007669"/>
    <property type="project" value="TreeGrafter"/>
</dbReference>
<gene>
    <name evidence="5" type="ordered locus">DSC_06575</name>
</gene>
<evidence type="ECO:0000313" key="6">
    <source>
        <dbReference type="Proteomes" id="UP000005870"/>
    </source>
</evidence>
<name>G7URT8_PSEUP</name>
<dbReference type="GO" id="GO:0003677">
    <property type="term" value="F:DNA binding"/>
    <property type="evidence" value="ECO:0007669"/>
    <property type="project" value="UniProtKB-KW"/>
</dbReference>
<evidence type="ECO:0000256" key="2">
    <source>
        <dbReference type="ARBA" id="ARBA00023125"/>
    </source>
</evidence>
<dbReference type="Gene3D" id="1.10.10.10">
    <property type="entry name" value="Winged helix-like DNA-binding domain superfamily/Winged helix DNA-binding domain"/>
    <property type="match status" value="1"/>
</dbReference>
<keyword evidence="1" id="KW-0805">Transcription regulation</keyword>
<dbReference type="PROSITE" id="PS01117">
    <property type="entry name" value="HTH_MARR_1"/>
    <property type="match status" value="1"/>
</dbReference>
<dbReference type="InterPro" id="IPR036390">
    <property type="entry name" value="WH_DNA-bd_sf"/>
</dbReference>